<dbReference type="Proteomes" id="UP000481852">
    <property type="component" value="Unassembled WGS sequence"/>
</dbReference>
<organism evidence="1 2">
    <name type="scientific">Porcincola intestinalis</name>
    <dbReference type="NCBI Taxonomy" id="2606632"/>
    <lineage>
        <taxon>Bacteria</taxon>
        <taxon>Bacillati</taxon>
        <taxon>Bacillota</taxon>
        <taxon>Clostridia</taxon>
        <taxon>Lachnospirales</taxon>
        <taxon>Lachnospiraceae</taxon>
        <taxon>Porcincola</taxon>
    </lineage>
</organism>
<keyword evidence="2" id="KW-1185">Reference proteome</keyword>
<evidence type="ECO:0000313" key="1">
    <source>
        <dbReference type="EMBL" id="MSS13959.1"/>
    </source>
</evidence>
<comment type="caution">
    <text evidence="1">The sequence shown here is derived from an EMBL/GenBank/DDBJ whole genome shotgun (WGS) entry which is preliminary data.</text>
</comment>
<dbReference type="RefSeq" id="WP_154522781.1">
    <property type="nucleotide sequence ID" value="NZ_VULZ01000002.1"/>
</dbReference>
<evidence type="ECO:0000313" key="2">
    <source>
        <dbReference type="Proteomes" id="UP000481852"/>
    </source>
</evidence>
<dbReference type="Gene3D" id="1.25.40.380">
    <property type="entry name" value="Protein of unknown function DUF1810"/>
    <property type="match status" value="1"/>
</dbReference>
<proteinExistence type="predicted"/>
<dbReference type="AlphaFoldDB" id="A0A6L5X0Q0"/>
<gene>
    <name evidence="1" type="ORF">FYJ35_02695</name>
</gene>
<dbReference type="SUPFAM" id="SSF140736">
    <property type="entry name" value="Rv1873-like"/>
    <property type="match status" value="1"/>
</dbReference>
<dbReference type="InterPro" id="IPR014937">
    <property type="entry name" value="DUF1810"/>
</dbReference>
<accession>A0A6L5X0Q0</accession>
<dbReference type="InterPro" id="IPR036287">
    <property type="entry name" value="Rv1873-like_sf"/>
</dbReference>
<sequence>MRDHLERFKEAHQRDYATALAEIRSGRKKSHWMWYIFPQIHDLGFSSISQFYAIQNLREALEYLNDSILGTHLEEISTALLALKTDDPHEVFGSPDDMKLCSCMTLFEKADPGKEIFSKVLDKFYHGRRDTRTLEILRSEAREALSDRKIYDTQLVLCACQKQQ</sequence>
<dbReference type="EMBL" id="VULZ01000002">
    <property type="protein sequence ID" value="MSS13959.1"/>
    <property type="molecule type" value="Genomic_DNA"/>
</dbReference>
<name>A0A6L5X0Q0_9FIRM</name>
<dbReference type="PIRSF" id="PIRSF008546">
    <property type="entry name" value="UCP008546"/>
    <property type="match status" value="1"/>
</dbReference>
<dbReference type="Pfam" id="PF08837">
    <property type="entry name" value="DUF1810"/>
    <property type="match status" value="1"/>
</dbReference>
<protein>
    <submittedName>
        <fullName evidence="1">DUF1810 domain-containing protein</fullName>
    </submittedName>
</protein>
<reference evidence="1 2" key="1">
    <citation type="submission" date="2019-08" db="EMBL/GenBank/DDBJ databases">
        <title>In-depth cultivation of the pig gut microbiome towards novel bacterial diversity and tailored functional studies.</title>
        <authorList>
            <person name="Wylensek D."/>
            <person name="Hitch T.C.A."/>
            <person name="Clavel T."/>
        </authorList>
    </citation>
    <scope>NUCLEOTIDE SEQUENCE [LARGE SCALE GENOMIC DNA]</scope>
    <source>
        <strain evidence="1 2">Oil+RF-744-WCA-WT-11</strain>
    </source>
</reference>